<protein>
    <submittedName>
        <fullName evidence="9">MMPL family transporter</fullName>
    </submittedName>
</protein>
<dbReference type="PANTHER" id="PTHR33406">
    <property type="entry name" value="MEMBRANE PROTEIN MJ1562-RELATED"/>
    <property type="match status" value="1"/>
</dbReference>
<dbReference type="Proteomes" id="UP001057580">
    <property type="component" value="Chromosome"/>
</dbReference>
<evidence type="ECO:0000256" key="7">
    <source>
        <dbReference type="SAM" id="Phobius"/>
    </source>
</evidence>
<evidence type="ECO:0000313" key="9">
    <source>
        <dbReference type="EMBL" id="UWM54108.1"/>
    </source>
</evidence>
<dbReference type="InterPro" id="IPR004869">
    <property type="entry name" value="MMPL_dom"/>
</dbReference>
<evidence type="ECO:0000256" key="5">
    <source>
        <dbReference type="ARBA" id="ARBA00023136"/>
    </source>
</evidence>
<feature type="transmembrane region" description="Helical" evidence="7">
    <location>
        <begin position="298"/>
        <end position="319"/>
    </location>
</feature>
<evidence type="ECO:0000313" key="10">
    <source>
        <dbReference type="Proteomes" id="UP001057580"/>
    </source>
</evidence>
<evidence type="ECO:0000256" key="2">
    <source>
        <dbReference type="ARBA" id="ARBA00022475"/>
    </source>
</evidence>
<feature type="transmembrane region" description="Helical" evidence="7">
    <location>
        <begin position="24"/>
        <end position="42"/>
    </location>
</feature>
<proteinExistence type="predicted"/>
<feature type="domain" description="SSD" evidence="8">
    <location>
        <begin position="718"/>
        <end position="875"/>
    </location>
</feature>
<dbReference type="SUPFAM" id="SSF82866">
    <property type="entry name" value="Multidrug efflux transporter AcrB transmembrane domain"/>
    <property type="match status" value="2"/>
</dbReference>
<feature type="transmembrane region" description="Helical" evidence="7">
    <location>
        <begin position="770"/>
        <end position="790"/>
    </location>
</feature>
<feature type="transmembrane region" description="Helical" evidence="7">
    <location>
        <begin position="746"/>
        <end position="764"/>
    </location>
</feature>
<sequence>MTDDRTGLLDRLAATVTGAGRRPVLVAVLLATLVLGAGAPAVELSTSLEEFRGGTAEADATDYVEANLSGGESNVTQSLVVVRTTLPETAPRRDRNVLTREAYLEYVAAQRALEANETVARTLHPEQRPLSIATVVAVVAIERERETDVDDVRVEPRPSLDAQAAALRELSDLERQRYTSYAVGTVLSDVSHTWPDGGGFAFVPTTYEANQKTATATAFVVSHHEETDPENLTAAQTAAGAVVNAHLGPDREAIVVGDGMVNDELRRSSVDSLRIVGPVALLLVVLLLGVAYRDAVDAALTLVGVGTSLLWTFGYMGWAGVTFNQLFVAVPVLLMGLSIDYAIHVFMRQREERAARPPGGPPSERAGRSAATTREPGAGKPSDGVAPSMRVAVGSVGAALALVTLTTATGFLSNLASGVGPIRAFGVVSAVGILATFVVFGAFLPALKVEVDTFLEARGHDRTGRAFGTEGRLRTLLAVPVAFARSTPWAVVVLTLLVTAGGVYGATQVGDRFEQDDLLVDDGDVPGWTDDLPTPMQPSNYTAQANLDYVEANEFVYDGTYTELLVRGEVTAPDTLRRVKRASDVVNDTGVALVLPDGRPATRSPLTMMHAVADRNESFAATLEASDEDGDGVPDRDLETLYDAFYAAEPEAARTVLDRRGGEYVALRVKAPVNGTESEPTITSEVRNATTPVQGDGLRAIATGQPVQNQAVATQLLDTVTQALAITLAVVLGLLVAVYRRAGHHASLGVVTILPVTFAVSWILGTMALLGVPFNVMTALITSFTVGFGVDYSIHVTERYVQELEGGASTAEAVETAALGTGGALLGSAVTDVVGVGVLAFAILEPLQQFGVVTAITIAYSFLASVVVLPSLLVLWTRRYGPSGVAVGPSRAREREPMSVDD</sequence>
<dbReference type="InterPro" id="IPR000731">
    <property type="entry name" value="SSD"/>
</dbReference>
<evidence type="ECO:0000256" key="4">
    <source>
        <dbReference type="ARBA" id="ARBA00022989"/>
    </source>
</evidence>
<dbReference type="EMBL" id="CP104003">
    <property type="protein sequence ID" value="UWM54108.1"/>
    <property type="molecule type" value="Genomic_DNA"/>
</dbReference>
<feature type="transmembrane region" description="Helical" evidence="7">
    <location>
        <begin position="720"/>
        <end position="739"/>
    </location>
</feature>
<dbReference type="KEGG" id="ssai:N0B31_18560"/>
<keyword evidence="2" id="KW-1003">Cell membrane</keyword>
<dbReference type="PROSITE" id="PS50156">
    <property type="entry name" value="SSD"/>
    <property type="match status" value="2"/>
</dbReference>
<feature type="transmembrane region" description="Helical" evidence="7">
    <location>
        <begin position="424"/>
        <end position="447"/>
    </location>
</feature>
<keyword evidence="10" id="KW-1185">Reference proteome</keyword>
<feature type="transmembrane region" description="Helical" evidence="7">
    <location>
        <begin position="850"/>
        <end position="876"/>
    </location>
</feature>
<dbReference type="RefSeq" id="WP_260593102.1">
    <property type="nucleotide sequence ID" value="NZ_CP104003.1"/>
</dbReference>
<evidence type="ECO:0000256" key="1">
    <source>
        <dbReference type="ARBA" id="ARBA00004651"/>
    </source>
</evidence>
<feature type="transmembrane region" description="Helical" evidence="7">
    <location>
        <begin position="326"/>
        <end position="347"/>
    </location>
</feature>
<dbReference type="GO" id="GO:0005886">
    <property type="term" value="C:plasma membrane"/>
    <property type="evidence" value="ECO:0007669"/>
    <property type="project" value="UniProtKB-SubCell"/>
</dbReference>
<accession>A0A9E7UAC5</accession>
<dbReference type="Pfam" id="PF03176">
    <property type="entry name" value="MMPL"/>
    <property type="match status" value="2"/>
</dbReference>
<feature type="transmembrane region" description="Helical" evidence="7">
    <location>
        <begin position="275"/>
        <end position="292"/>
    </location>
</feature>
<dbReference type="AlphaFoldDB" id="A0A9E7UAC5"/>
<feature type="domain" description="SSD" evidence="8">
    <location>
        <begin position="298"/>
        <end position="450"/>
    </location>
</feature>
<name>A0A9E7UAC5_9EURY</name>
<dbReference type="PANTHER" id="PTHR33406:SF13">
    <property type="entry name" value="MEMBRANE PROTEIN YDFJ"/>
    <property type="match status" value="1"/>
</dbReference>
<feature type="transmembrane region" description="Helical" evidence="7">
    <location>
        <begin position="391"/>
        <end position="412"/>
    </location>
</feature>
<keyword evidence="4 7" id="KW-1133">Transmembrane helix</keyword>
<gene>
    <name evidence="9" type="ORF">N0B31_18560</name>
</gene>
<organism evidence="9 10">
    <name type="scientific">Salinirubellus salinus</name>
    <dbReference type="NCBI Taxonomy" id="1364945"/>
    <lineage>
        <taxon>Archaea</taxon>
        <taxon>Methanobacteriati</taxon>
        <taxon>Methanobacteriota</taxon>
        <taxon>Stenosarchaea group</taxon>
        <taxon>Halobacteria</taxon>
        <taxon>Halobacteriales</taxon>
        <taxon>Natronomonadaceae</taxon>
        <taxon>Salinirubellus</taxon>
    </lineage>
</organism>
<dbReference type="InterPro" id="IPR050545">
    <property type="entry name" value="Mycobact_MmpL"/>
</dbReference>
<evidence type="ECO:0000259" key="8">
    <source>
        <dbReference type="PROSITE" id="PS50156"/>
    </source>
</evidence>
<feature type="region of interest" description="Disordered" evidence="6">
    <location>
        <begin position="353"/>
        <end position="386"/>
    </location>
</feature>
<reference evidence="9" key="1">
    <citation type="submission" date="2022-09" db="EMBL/GenBank/DDBJ databases">
        <title>Diverse halophilic archaea isolated from saline environments.</title>
        <authorList>
            <person name="Cui H.-L."/>
        </authorList>
    </citation>
    <scope>NUCLEOTIDE SEQUENCE</scope>
    <source>
        <strain evidence="9">ZS-35-S2</strain>
    </source>
</reference>
<dbReference type="Gene3D" id="1.20.1640.10">
    <property type="entry name" value="Multidrug efflux transporter AcrB transmembrane domain"/>
    <property type="match status" value="2"/>
</dbReference>
<evidence type="ECO:0000256" key="3">
    <source>
        <dbReference type="ARBA" id="ARBA00022692"/>
    </source>
</evidence>
<evidence type="ECO:0000256" key="6">
    <source>
        <dbReference type="SAM" id="MobiDB-lite"/>
    </source>
</evidence>
<keyword evidence="5 7" id="KW-0472">Membrane</keyword>
<comment type="subcellular location">
    <subcellularLocation>
        <location evidence="1">Cell membrane</location>
        <topology evidence="1">Multi-pass membrane protein</topology>
    </subcellularLocation>
</comment>
<dbReference type="GeneID" id="74944468"/>
<feature type="transmembrane region" description="Helical" evidence="7">
    <location>
        <begin position="824"/>
        <end position="844"/>
    </location>
</feature>
<keyword evidence="3 7" id="KW-0812">Transmembrane</keyword>